<feature type="transmembrane region" description="Helical" evidence="1">
    <location>
        <begin position="158"/>
        <end position="184"/>
    </location>
</feature>
<dbReference type="AlphaFoldDB" id="A0A0C3DFM2"/>
<dbReference type="STRING" id="1036808.A0A0C3DFM2"/>
<evidence type="ECO:0000256" key="1">
    <source>
        <dbReference type="SAM" id="Phobius"/>
    </source>
</evidence>
<protein>
    <recommendedName>
        <fullName evidence="2">DUF6534 domain-containing protein</fullName>
    </recommendedName>
</protein>
<accession>A0A0C3DFM2</accession>
<dbReference type="EMBL" id="KN822072">
    <property type="protein sequence ID" value="KIM59515.1"/>
    <property type="molecule type" value="Genomic_DNA"/>
</dbReference>
<feature type="transmembrane region" description="Helical" evidence="1">
    <location>
        <begin position="230"/>
        <end position="250"/>
    </location>
</feature>
<evidence type="ECO:0000313" key="4">
    <source>
        <dbReference type="Proteomes" id="UP000053989"/>
    </source>
</evidence>
<dbReference type="PANTHER" id="PTHR40465:SF1">
    <property type="entry name" value="DUF6534 DOMAIN-CONTAINING PROTEIN"/>
    <property type="match status" value="1"/>
</dbReference>
<feature type="domain" description="DUF6534" evidence="2">
    <location>
        <begin position="168"/>
        <end position="254"/>
    </location>
</feature>
<dbReference type="InParanoid" id="A0A0C3DFM2"/>
<dbReference type="InterPro" id="IPR045339">
    <property type="entry name" value="DUF6534"/>
</dbReference>
<dbReference type="PANTHER" id="PTHR40465">
    <property type="entry name" value="CHROMOSOME 1, WHOLE GENOME SHOTGUN SEQUENCE"/>
    <property type="match status" value="1"/>
</dbReference>
<feature type="transmembrane region" description="Helical" evidence="1">
    <location>
        <begin position="196"/>
        <end position="224"/>
    </location>
</feature>
<name>A0A0C3DFM2_9AGAM</name>
<feature type="transmembrane region" description="Helical" evidence="1">
    <location>
        <begin position="47"/>
        <end position="68"/>
    </location>
</feature>
<proteinExistence type="predicted"/>
<sequence length="309" mass="34856">MAVPNLHNTFGAAFIGNSIAMLLYGVTTLQTYLYYMYYPNDRRDTKILVAVIWILDTLHISLTCHSMYYYLVSNFGNVAALAVGTWSLYASLAVNLCIAVLVQMFFSLRIFYLCRQEIRWIVSAPIVLMVVVHFAFGIETVVFMFMKEQFQALSQITYYAATPFAVTAVLSDILIAGALCILLYGKRSPFFQTNDLVDSLIVYAINRCLLTSLVAVIEVIVFAILPNSLWFLAIDFVIGKLYANSFLASLNSRGSLRDRELQRNDAESSIRINSARTTEWRVAANINNSRTSRDKYKHRSTTGTISTNL</sequence>
<dbReference type="Proteomes" id="UP000053989">
    <property type="component" value="Unassembled WGS sequence"/>
</dbReference>
<evidence type="ECO:0000259" key="2">
    <source>
        <dbReference type="Pfam" id="PF20152"/>
    </source>
</evidence>
<dbReference type="OrthoDB" id="2664626at2759"/>
<feature type="transmembrane region" description="Helical" evidence="1">
    <location>
        <begin position="88"/>
        <end position="108"/>
    </location>
</feature>
<feature type="transmembrane region" description="Helical" evidence="1">
    <location>
        <begin position="120"/>
        <end position="146"/>
    </location>
</feature>
<keyword evidence="1" id="KW-0472">Membrane</keyword>
<dbReference type="Pfam" id="PF20152">
    <property type="entry name" value="DUF6534"/>
    <property type="match status" value="1"/>
</dbReference>
<evidence type="ECO:0000313" key="3">
    <source>
        <dbReference type="EMBL" id="KIM59515.1"/>
    </source>
</evidence>
<keyword evidence="1" id="KW-0812">Transmembrane</keyword>
<reference evidence="4" key="2">
    <citation type="submission" date="2015-01" db="EMBL/GenBank/DDBJ databases">
        <title>Evolutionary Origins and Diversification of the Mycorrhizal Mutualists.</title>
        <authorList>
            <consortium name="DOE Joint Genome Institute"/>
            <consortium name="Mycorrhizal Genomics Consortium"/>
            <person name="Kohler A."/>
            <person name="Kuo A."/>
            <person name="Nagy L.G."/>
            <person name="Floudas D."/>
            <person name="Copeland A."/>
            <person name="Barry K.W."/>
            <person name="Cichocki N."/>
            <person name="Veneault-Fourrey C."/>
            <person name="LaButti K."/>
            <person name="Lindquist E.A."/>
            <person name="Lipzen A."/>
            <person name="Lundell T."/>
            <person name="Morin E."/>
            <person name="Murat C."/>
            <person name="Riley R."/>
            <person name="Ohm R."/>
            <person name="Sun H."/>
            <person name="Tunlid A."/>
            <person name="Henrissat B."/>
            <person name="Grigoriev I.V."/>
            <person name="Hibbett D.S."/>
            <person name="Martin F."/>
        </authorList>
    </citation>
    <scope>NUCLEOTIDE SEQUENCE [LARGE SCALE GENOMIC DNA]</scope>
    <source>
        <strain evidence="4">Foug A</strain>
    </source>
</reference>
<feature type="transmembrane region" description="Helical" evidence="1">
    <location>
        <begin position="12"/>
        <end position="35"/>
    </location>
</feature>
<keyword evidence="1" id="KW-1133">Transmembrane helix</keyword>
<keyword evidence="4" id="KW-1185">Reference proteome</keyword>
<dbReference type="HOGENOM" id="CLU_046025_5_0_1"/>
<gene>
    <name evidence="3" type="ORF">SCLCIDRAFT_993008</name>
</gene>
<organism evidence="3 4">
    <name type="scientific">Scleroderma citrinum Foug A</name>
    <dbReference type="NCBI Taxonomy" id="1036808"/>
    <lineage>
        <taxon>Eukaryota</taxon>
        <taxon>Fungi</taxon>
        <taxon>Dikarya</taxon>
        <taxon>Basidiomycota</taxon>
        <taxon>Agaricomycotina</taxon>
        <taxon>Agaricomycetes</taxon>
        <taxon>Agaricomycetidae</taxon>
        <taxon>Boletales</taxon>
        <taxon>Sclerodermatineae</taxon>
        <taxon>Sclerodermataceae</taxon>
        <taxon>Scleroderma</taxon>
    </lineage>
</organism>
<reference evidence="3 4" key="1">
    <citation type="submission" date="2014-04" db="EMBL/GenBank/DDBJ databases">
        <authorList>
            <consortium name="DOE Joint Genome Institute"/>
            <person name="Kuo A."/>
            <person name="Kohler A."/>
            <person name="Nagy L.G."/>
            <person name="Floudas D."/>
            <person name="Copeland A."/>
            <person name="Barry K.W."/>
            <person name="Cichocki N."/>
            <person name="Veneault-Fourrey C."/>
            <person name="LaButti K."/>
            <person name="Lindquist E.A."/>
            <person name="Lipzen A."/>
            <person name="Lundell T."/>
            <person name="Morin E."/>
            <person name="Murat C."/>
            <person name="Sun H."/>
            <person name="Tunlid A."/>
            <person name="Henrissat B."/>
            <person name="Grigoriev I.V."/>
            <person name="Hibbett D.S."/>
            <person name="Martin F."/>
            <person name="Nordberg H.P."/>
            <person name="Cantor M.N."/>
            <person name="Hua S.X."/>
        </authorList>
    </citation>
    <scope>NUCLEOTIDE SEQUENCE [LARGE SCALE GENOMIC DNA]</scope>
    <source>
        <strain evidence="3 4">Foug A</strain>
    </source>
</reference>